<comment type="cofactor">
    <cofactor evidence="3">
        <name>Mn(2+)</name>
        <dbReference type="ChEBI" id="CHEBI:29035"/>
    </cofactor>
    <text evidence="3">The Mn(2+) ion enhances activity.</text>
</comment>
<dbReference type="GO" id="GO:0016787">
    <property type="term" value="F:hydrolase activity"/>
    <property type="evidence" value="ECO:0007669"/>
    <property type="project" value="UniProtKB-KW"/>
</dbReference>
<evidence type="ECO:0000256" key="1">
    <source>
        <dbReference type="ARBA" id="ARBA00006153"/>
    </source>
</evidence>
<dbReference type="InterPro" id="IPR002933">
    <property type="entry name" value="Peptidase_M20"/>
</dbReference>
<dbReference type="Pfam" id="PF07687">
    <property type="entry name" value="M20_dimer"/>
    <property type="match status" value="1"/>
</dbReference>
<dbReference type="STRING" id="1441095.AM592_17530"/>
<feature type="binding site" evidence="3">
    <location>
        <position position="365"/>
    </location>
    <ligand>
        <name>Mn(2+)</name>
        <dbReference type="ChEBI" id="CHEBI:29035"/>
        <label>2</label>
    </ligand>
</feature>
<dbReference type="InterPro" id="IPR011650">
    <property type="entry name" value="Peptidase_M20_dimer"/>
</dbReference>
<dbReference type="PANTHER" id="PTHR11014:SF63">
    <property type="entry name" value="METALLOPEPTIDASE, PUTATIVE (AFU_ORTHOLOGUE AFUA_6G09600)-RELATED"/>
    <property type="match status" value="1"/>
</dbReference>
<dbReference type="EMBL" id="CP012600">
    <property type="protein sequence ID" value="ALC83166.1"/>
    <property type="molecule type" value="Genomic_DNA"/>
</dbReference>
<keyword evidence="2 5" id="KW-0378">Hydrolase</keyword>
<dbReference type="PATRIC" id="fig|1441095.3.peg.3891"/>
<dbReference type="CDD" id="cd08021">
    <property type="entry name" value="M20_Acy1_YhaA-like"/>
    <property type="match status" value="1"/>
</dbReference>
<evidence type="ECO:0000313" key="5">
    <source>
        <dbReference type="EMBL" id="ALC83166.1"/>
    </source>
</evidence>
<keyword evidence="6" id="KW-1185">Reference proteome</keyword>
<dbReference type="SUPFAM" id="SSF53187">
    <property type="entry name" value="Zn-dependent exopeptidases"/>
    <property type="match status" value="1"/>
</dbReference>
<dbReference type="InterPro" id="IPR036264">
    <property type="entry name" value="Bact_exopeptidase_dim_dom"/>
</dbReference>
<keyword evidence="3" id="KW-0464">Manganese</keyword>
<sequence>MTIANERSKWINEVRQQVIDWRRHLHENPELSFEEEKTADFVYNTLESFGGIELSRPTKTSVVGKINGISPGKILAIRADMDALPIEEKTGLPFASKNPGVMHACGHDGHTSMLLGAAKVLSENRTGFSGEIRLIFQHGEELFPGGAEELVEAGVMGGVDFVIGTHLWSHLEVGKIGIVYGPMMASPDTFLITVKGKGGHAAMPHNTVDSIATAAQFVTNVQHIVSRNINPLKPAVVSVAKFVSGTTHNVIPGTVDIMGTVRTFDPEVRKEIPILMERILKGITDAHGAEYDFEYQFGYRAVINDQDITKIIEEIAVDVYGEEAIEHMDPAMIGEDFSAYQQVAKGAFFYVGAGNAQKGITFPHHHERFAIDEDALEKGVSLFVHSAFKFLE</sequence>
<evidence type="ECO:0000259" key="4">
    <source>
        <dbReference type="Pfam" id="PF07687"/>
    </source>
</evidence>
<dbReference type="Gene3D" id="3.30.70.360">
    <property type="match status" value="1"/>
</dbReference>
<reference evidence="6" key="1">
    <citation type="submission" date="2015-08" db="EMBL/GenBank/DDBJ databases">
        <title>Genome sequencing project for genomic taxonomy and phylogenomics of Bacillus-like bacteria.</title>
        <authorList>
            <person name="Liu B."/>
            <person name="Wang J."/>
            <person name="Zhu Y."/>
            <person name="Liu G."/>
            <person name="Chen Q."/>
            <person name="Chen Z."/>
            <person name="Lan J."/>
            <person name="Che J."/>
            <person name="Ge C."/>
            <person name="Shi H."/>
            <person name="Pan Z."/>
            <person name="Liu X."/>
        </authorList>
    </citation>
    <scope>NUCLEOTIDE SEQUENCE [LARGE SCALE GENOMIC DNA]</scope>
    <source>
        <strain evidence="6">FJAT-4402</strain>
    </source>
</reference>
<dbReference type="PANTHER" id="PTHR11014">
    <property type="entry name" value="PEPTIDASE M20 FAMILY MEMBER"/>
    <property type="match status" value="1"/>
</dbReference>
<feature type="binding site" evidence="3">
    <location>
        <position position="141"/>
    </location>
    <ligand>
        <name>Mn(2+)</name>
        <dbReference type="ChEBI" id="CHEBI:29035"/>
        <label>2</label>
    </ligand>
</feature>
<dbReference type="RefSeq" id="WP_053605002.1">
    <property type="nucleotide sequence ID" value="NZ_CP012600.1"/>
</dbReference>
<evidence type="ECO:0000256" key="2">
    <source>
        <dbReference type="ARBA" id="ARBA00022801"/>
    </source>
</evidence>
<organism evidence="5 6">
    <name type="scientific">Bacillus gobiensis</name>
    <dbReference type="NCBI Taxonomy" id="1441095"/>
    <lineage>
        <taxon>Bacteria</taxon>
        <taxon>Bacillati</taxon>
        <taxon>Bacillota</taxon>
        <taxon>Bacilli</taxon>
        <taxon>Bacillales</taxon>
        <taxon>Bacillaceae</taxon>
        <taxon>Bacillus</taxon>
    </lineage>
</organism>
<name>A0A0M3RAH1_9BACI</name>
<keyword evidence="3" id="KW-0479">Metal-binding</keyword>
<dbReference type="FunFam" id="3.30.70.360:FF:000014">
    <property type="entry name" value="N-acyl-L-amino acid amidohydrolase"/>
    <property type="match status" value="1"/>
</dbReference>
<proteinExistence type="inferred from homology"/>
<feature type="binding site" evidence="3">
    <location>
        <position position="166"/>
    </location>
    <ligand>
        <name>Mn(2+)</name>
        <dbReference type="ChEBI" id="CHEBI:29035"/>
        <label>2</label>
    </ligand>
</feature>
<dbReference type="AlphaFoldDB" id="A0A0M3RAH1"/>
<reference evidence="5 6" key="2">
    <citation type="journal article" date="2016" name="Int. J. Syst. Evol. Microbiol.">
        <title>Bacillus gobiensis sp. nov., isolated from a soil sample.</title>
        <authorList>
            <person name="Liu B."/>
            <person name="Liu G.H."/>
            <person name="Cetin S."/>
            <person name="Schumann P."/>
            <person name="Pan Z.Z."/>
            <person name="Chen Q.Q."/>
        </authorList>
    </citation>
    <scope>NUCLEOTIDE SEQUENCE [LARGE SCALE GENOMIC DNA]</scope>
    <source>
        <strain evidence="5 6">FJAT-4402</strain>
    </source>
</reference>
<dbReference type="GO" id="GO:0046872">
    <property type="term" value="F:metal ion binding"/>
    <property type="evidence" value="ECO:0007669"/>
    <property type="project" value="UniProtKB-KW"/>
</dbReference>
<dbReference type="PIRSF" id="PIRSF005962">
    <property type="entry name" value="Pept_M20D_amidohydro"/>
    <property type="match status" value="1"/>
</dbReference>
<evidence type="ECO:0000256" key="3">
    <source>
        <dbReference type="PIRSR" id="PIRSR005962-1"/>
    </source>
</evidence>
<dbReference type="Gene3D" id="3.40.630.10">
    <property type="entry name" value="Zn peptidases"/>
    <property type="match status" value="1"/>
</dbReference>
<feature type="binding site" evidence="3">
    <location>
        <position position="105"/>
    </location>
    <ligand>
        <name>Mn(2+)</name>
        <dbReference type="ChEBI" id="CHEBI:29035"/>
        <label>2</label>
    </ligand>
</feature>
<dbReference type="Pfam" id="PF01546">
    <property type="entry name" value="Peptidase_M20"/>
    <property type="match status" value="1"/>
</dbReference>
<feature type="domain" description="Peptidase M20 dimerisation" evidence="4">
    <location>
        <begin position="190"/>
        <end position="281"/>
    </location>
</feature>
<dbReference type="SUPFAM" id="SSF55031">
    <property type="entry name" value="Bacterial exopeptidase dimerisation domain"/>
    <property type="match status" value="1"/>
</dbReference>
<dbReference type="InterPro" id="IPR017439">
    <property type="entry name" value="Amidohydrolase"/>
</dbReference>
<evidence type="ECO:0000313" key="6">
    <source>
        <dbReference type="Proteomes" id="UP000067625"/>
    </source>
</evidence>
<feature type="binding site" evidence="3">
    <location>
        <position position="107"/>
    </location>
    <ligand>
        <name>Mn(2+)</name>
        <dbReference type="ChEBI" id="CHEBI:29035"/>
        <label>2</label>
    </ligand>
</feature>
<protein>
    <submittedName>
        <fullName evidence="5">N-acyl-L-amino acid amidohydrolase</fullName>
    </submittedName>
</protein>
<gene>
    <name evidence="5" type="ORF">AM592_17530</name>
</gene>
<dbReference type="Proteomes" id="UP000067625">
    <property type="component" value="Chromosome"/>
</dbReference>
<accession>A0A0M3RAH1</accession>
<comment type="similarity">
    <text evidence="1">Belongs to the peptidase M20 family.</text>
</comment>
<dbReference type="NCBIfam" id="TIGR01891">
    <property type="entry name" value="amidohydrolases"/>
    <property type="match status" value="1"/>
</dbReference>